<keyword evidence="1" id="KW-1133">Transmembrane helix</keyword>
<dbReference type="EMBL" id="LSDD01000159">
    <property type="protein sequence ID" value="KXB60203.1"/>
    <property type="molecule type" value="Genomic_DNA"/>
</dbReference>
<proteinExistence type="predicted"/>
<evidence type="ECO:0000259" key="2">
    <source>
        <dbReference type="PROSITE" id="PS50076"/>
    </source>
</evidence>
<dbReference type="PROSITE" id="PS50076">
    <property type="entry name" value="DNAJ_2"/>
    <property type="match status" value="1"/>
</dbReference>
<dbReference type="STRING" id="157687.HMPREF3180_02063"/>
<evidence type="ECO:0000256" key="1">
    <source>
        <dbReference type="SAM" id="Phobius"/>
    </source>
</evidence>
<feature type="transmembrane region" description="Helical" evidence="1">
    <location>
        <begin position="405"/>
        <end position="423"/>
    </location>
</feature>
<keyword evidence="4" id="KW-1185">Reference proteome</keyword>
<dbReference type="PATRIC" id="fig|157687.3.peg.2063"/>
<organism evidence="3 4">
    <name type="scientific">Leptotrichia wadei</name>
    <dbReference type="NCBI Taxonomy" id="157687"/>
    <lineage>
        <taxon>Bacteria</taxon>
        <taxon>Fusobacteriati</taxon>
        <taxon>Fusobacteriota</taxon>
        <taxon>Fusobacteriia</taxon>
        <taxon>Fusobacteriales</taxon>
        <taxon>Leptotrichiaceae</taxon>
        <taxon>Leptotrichia</taxon>
    </lineage>
</organism>
<name>A0A133ZXN6_9FUSO</name>
<dbReference type="SMART" id="SM00271">
    <property type="entry name" value="DnaJ"/>
    <property type="match status" value="1"/>
</dbReference>
<protein>
    <submittedName>
        <fullName evidence="3">DnaJ domain protein</fullName>
    </submittedName>
</protein>
<keyword evidence="1" id="KW-0812">Transmembrane</keyword>
<dbReference type="AlphaFoldDB" id="A0A133ZXN6"/>
<keyword evidence="1" id="KW-0472">Membrane</keyword>
<comment type="caution">
    <text evidence="3">The sequence shown here is derived from an EMBL/GenBank/DDBJ whole genome shotgun (WGS) entry which is preliminary data.</text>
</comment>
<dbReference type="InterPro" id="IPR036869">
    <property type="entry name" value="J_dom_sf"/>
</dbReference>
<feature type="transmembrane region" description="Helical" evidence="1">
    <location>
        <begin position="380"/>
        <end position="399"/>
    </location>
</feature>
<dbReference type="OrthoDB" id="9816462at2"/>
<gene>
    <name evidence="3" type="ORF">HMPREF3180_02063</name>
</gene>
<dbReference type="Pfam" id="PF00226">
    <property type="entry name" value="DnaJ"/>
    <property type="match status" value="1"/>
</dbReference>
<dbReference type="InterPro" id="IPR001623">
    <property type="entry name" value="DnaJ_domain"/>
</dbReference>
<accession>A0A133ZXN6</accession>
<evidence type="ECO:0000313" key="3">
    <source>
        <dbReference type="EMBL" id="KXB60203.1"/>
    </source>
</evidence>
<dbReference type="SUPFAM" id="SSF46565">
    <property type="entry name" value="Chaperone J-domain"/>
    <property type="match status" value="1"/>
</dbReference>
<feature type="domain" description="J" evidence="2">
    <location>
        <begin position="8"/>
        <end position="71"/>
    </location>
</feature>
<evidence type="ECO:0000313" key="4">
    <source>
        <dbReference type="Proteomes" id="UP000070483"/>
    </source>
</evidence>
<dbReference type="Gene3D" id="1.10.287.110">
    <property type="entry name" value="DnaJ domain"/>
    <property type="match status" value="1"/>
</dbReference>
<sequence>MIILNFDEAFKILEIEPTDDKKKIKIAYSKILKKYHPEEFPEMFMKIRKAYQTALEFEEYNFDEVKYNKTNFKNRNFFEIEKNFENDDYEEIFFENDIQNTDIEDEEFSDVFSGKYEWMEENLKSWLKEIRRILNREKVSFIYLKVFLKRFDKFSDDEKSRIRDILGLENNDFEDNLILKSENLFEFEKEYIISCLSNNKNEFWEIKELYNSKEKKDNDKALENFVERYFNVKKLNIFGFFIFWNIYRGNYRYLDIKINKKIYNLFFNLTNNLLLKRIVYSYKKIKNIFYHLEITCEDDIGEDDAFIHALIFLLSCLALIFICLFSLPSIIKINTKEMDYSNVIKSFELVKIYWIVLTVTRAHLDFSLAKRGNNLNMASMLNIQIILLGNYLISIYFNYKIKNFWLFGILIWMIIKLIIVNRIKYLRLKNYAKQILDKIYN</sequence>
<dbReference type="CDD" id="cd06257">
    <property type="entry name" value="DnaJ"/>
    <property type="match status" value="1"/>
</dbReference>
<feature type="transmembrane region" description="Helical" evidence="1">
    <location>
        <begin position="305"/>
        <end position="327"/>
    </location>
</feature>
<dbReference type="Proteomes" id="UP000070483">
    <property type="component" value="Unassembled WGS sequence"/>
</dbReference>
<reference evidence="4" key="1">
    <citation type="submission" date="2016-01" db="EMBL/GenBank/DDBJ databases">
        <authorList>
            <person name="Mitreva M."/>
            <person name="Pepin K.H."/>
            <person name="Mihindukulasuriya K.A."/>
            <person name="Fulton R."/>
            <person name="Fronick C."/>
            <person name="O'Laughlin M."/>
            <person name="Miner T."/>
            <person name="Herter B."/>
            <person name="Rosa B.A."/>
            <person name="Cordes M."/>
            <person name="Tomlinson C."/>
            <person name="Wollam A."/>
            <person name="Palsikar V.B."/>
            <person name="Mardis E.R."/>
            <person name="Wilson R.K."/>
        </authorList>
    </citation>
    <scope>NUCLEOTIDE SEQUENCE [LARGE SCALE GENOMIC DNA]</scope>
    <source>
        <strain evidence="4">KA00185</strain>
    </source>
</reference>